<feature type="active site" description="Nucleophile" evidence="4">
    <location>
        <position position="66"/>
    </location>
</feature>
<dbReference type="CDD" id="cd07216">
    <property type="entry name" value="Pat17_PNPLA8_PNPLA9_like3"/>
    <property type="match status" value="1"/>
</dbReference>
<dbReference type="Pfam" id="PF01734">
    <property type="entry name" value="Patatin"/>
    <property type="match status" value="1"/>
</dbReference>
<keyword evidence="1 4" id="KW-0378">Hydrolase</keyword>
<sequence>MTSDVTARAKAADTITPGKDICLLALDGGGVRGLSALHILKQLMELVDPENPPKPCDYFDLIGGTSTGGLIAIMLGRLHMNVDECITEYKKLSTRVFTKIHHRINWKGDVQGRFDHEALVLGVQELLVSRGLDKDVLLKDAAGASGCKTFVCATSELTGDTVILSSYFSRRRGTSLLNVAKVWEASRATSAASSFFDSIQIDSEGFVDGASGANNPIDEIWSEARDIWRESSDWRLEDNLRCLVSIGTGVPTLKPFGKDAIKIGKSLVSIALDTERRHNTFQKHHSSLFRENRGFRFNVIRGLEDIGLEEADKQGDILAATRRYTQSEDIYDRMEACAQALHDRKCASTA</sequence>
<dbReference type="AlphaFoldDB" id="A0A6A6R5Q0"/>
<evidence type="ECO:0000259" key="5">
    <source>
        <dbReference type="PROSITE" id="PS51635"/>
    </source>
</evidence>
<dbReference type="GO" id="GO:0047499">
    <property type="term" value="F:calcium-independent phospholipase A2 activity"/>
    <property type="evidence" value="ECO:0007669"/>
    <property type="project" value="TreeGrafter"/>
</dbReference>
<dbReference type="GO" id="GO:0046486">
    <property type="term" value="P:glycerolipid metabolic process"/>
    <property type="evidence" value="ECO:0007669"/>
    <property type="project" value="UniProtKB-ARBA"/>
</dbReference>
<keyword evidence="3 4" id="KW-0443">Lipid metabolism</keyword>
<dbReference type="GO" id="GO:0016020">
    <property type="term" value="C:membrane"/>
    <property type="evidence" value="ECO:0007669"/>
    <property type="project" value="TreeGrafter"/>
</dbReference>
<organism evidence="6 7">
    <name type="scientific">Lophium mytilinum</name>
    <dbReference type="NCBI Taxonomy" id="390894"/>
    <lineage>
        <taxon>Eukaryota</taxon>
        <taxon>Fungi</taxon>
        <taxon>Dikarya</taxon>
        <taxon>Ascomycota</taxon>
        <taxon>Pezizomycotina</taxon>
        <taxon>Dothideomycetes</taxon>
        <taxon>Pleosporomycetidae</taxon>
        <taxon>Mytilinidiales</taxon>
        <taxon>Mytilinidiaceae</taxon>
        <taxon>Lophium</taxon>
    </lineage>
</organism>
<dbReference type="OrthoDB" id="1658288at2759"/>
<reference evidence="6" key="1">
    <citation type="journal article" date="2020" name="Stud. Mycol.">
        <title>101 Dothideomycetes genomes: a test case for predicting lifestyles and emergence of pathogens.</title>
        <authorList>
            <person name="Haridas S."/>
            <person name="Albert R."/>
            <person name="Binder M."/>
            <person name="Bloem J."/>
            <person name="Labutti K."/>
            <person name="Salamov A."/>
            <person name="Andreopoulos B."/>
            <person name="Baker S."/>
            <person name="Barry K."/>
            <person name="Bills G."/>
            <person name="Bluhm B."/>
            <person name="Cannon C."/>
            <person name="Castanera R."/>
            <person name="Culley D."/>
            <person name="Daum C."/>
            <person name="Ezra D."/>
            <person name="Gonzalez J."/>
            <person name="Henrissat B."/>
            <person name="Kuo A."/>
            <person name="Liang C."/>
            <person name="Lipzen A."/>
            <person name="Lutzoni F."/>
            <person name="Magnuson J."/>
            <person name="Mondo S."/>
            <person name="Nolan M."/>
            <person name="Ohm R."/>
            <person name="Pangilinan J."/>
            <person name="Park H.-J."/>
            <person name="Ramirez L."/>
            <person name="Alfaro M."/>
            <person name="Sun H."/>
            <person name="Tritt A."/>
            <person name="Yoshinaga Y."/>
            <person name="Zwiers L.-H."/>
            <person name="Turgeon B."/>
            <person name="Goodwin S."/>
            <person name="Spatafora J."/>
            <person name="Crous P."/>
            <person name="Grigoriev I."/>
        </authorList>
    </citation>
    <scope>NUCLEOTIDE SEQUENCE</scope>
    <source>
        <strain evidence="6">CBS 269.34</strain>
    </source>
</reference>
<dbReference type="EMBL" id="MU004184">
    <property type="protein sequence ID" value="KAF2499674.1"/>
    <property type="molecule type" value="Genomic_DNA"/>
</dbReference>
<name>A0A6A6R5Q0_9PEZI</name>
<dbReference type="PANTHER" id="PTHR24185">
    <property type="entry name" value="CALCIUM-INDEPENDENT PHOSPHOLIPASE A2-GAMMA"/>
    <property type="match status" value="1"/>
</dbReference>
<proteinExistence type="predicted"/>
<dbReference type="SUPFAM" id="SSF52151">
    <property type="entry name" value="FabD/lysophospholipase-like"/>
    <property type="match status" value="1"/>
</dbReference>
<feature type="domain" description="PNPLA" evidence="5">
    <location>
        <begin position="24"/>
        <end position="221"/>
    </location>
</feature>
<keyword evidence="2 4" id="KW-0442">Lipid degradation</keyword>
<feature type="short sequence motif" description="DGA/G" evidence="4">
    <location>
        <begin position="208"/>
        <end position="210"/>
    </location>
</feature>
<evidence type="ECO:0000256" key="2">
    <source>
        <dbReference type="ARBA" id="ARBA00022963"/>
    </source>
</evidence>
<evidence type="ECO:0000256" key="1">
    <source>
        <dbReference type="ARBA" id="ARBA00022801"/>
    </source>
</evidence>
<protein>
    <submittedName>
        <fullName evidence="6">FabD/lysophospholipase-like protein</fullName>
    </submittedName>
</protein>
<dbReference type="InterPro" id="IPR016035">
    <property type="entry name" value="Acyl_Trfase/lysoPLipase"/>
</dbReference>
<dbReference type="Proteomes" id="UP000799750">
    <property type="component" value="Unassembled WGS sequence"/>
</dbReference>
<feature type="short sequence motif" description="GXGXXG" evidence="4">
    <location>
        <begin position="28"/>
        <end position="33"/>
    </location>
</feature>
<evidence type="ECO:0000313" key="7">
    <source>
        <dbReference type="Proteomes" id="UP000799750"/>
    </source>
</evidence>
<accession>A0A6A6R5Q0</accession>
<dbReference type="InterPro" id="IPR002641">
    <property type="entry name" value="PNPLA_dom"/>
</dbReference>
<dbReference type="GO" id="GO:0016042">
    <property type="term" value="P:lipid catabolic process"/>
    <property type="evidence" value="ECO:0007669"/>
    <property type="project" value="UniProtKB-UniRule"/>
</dbReference>
<feature type="short sequence motif" description="GXSXG" evidence="4">
    <location>
        <begin position="64"/>
        <end position="68"/>
    </location>
</feature>
<evidence type="ECO:0000313" key="6">
    <source>
        <dbReference type="EMBL" id="KAF2499674.1"/>
    </source>
</evidence>
<dbReference type="GO" id="GO:0019369">
    <property type="term" value="P:arachidonate metabolic process"/>
    <property type="evidence" value="ECO:0007669"/>
    <property type="project" value="TreeGrafter"/>
</dbReference>
<evidence type="ECO:0000256" key="3">
    <source>
        <dbReference type="ARBA" id="ARBA00023098"/>
    </source>
</evidence>
<dbReference type="PROSITE" id="PS51635">
    <property type="entry name" value="PNPLA"/>
    <property type="match status" value="1"/>
</dbReference>
<keyword evidence="7" id="KW-1185">Reference proteome</keyword>
<gene>
    <name evidence="6" type="ORF">BU16DRAFT_454369</name>
</gene>
<feature type="active site" description="Proton acceptor" evidence="4">
    <location>
        <position position="208"/>
    </location>
</feature>
<evidence type="ECO:0000256" key="4">
    <source>
        <dbReference type="PROSITE-ProRule" id="PRU01161"/>
    </source>
</evidence>
<dbReference type="Gene3D" id="3.40.1090.10">
    <property type="entry name" value="Cytosolic phospholipase A2 catalytic domain"/>
    <property type="match status" value="1"/>
</dbReference>
<dbReference type="PANTHER" id="PTHR24185:SF1">
    <property type="entry name" value="CALCIUM-INDEPENDENT PHOSPHOLIPASE A2-GAMMA"/>
    <property type="match status" value="1"/>
</dbReference>